<comment type="caution">
    <text evidence="1">The sequence shown here is derived from an EMBL/GenBank/DDBJ whole genome shotgun (WGS) entry which is preliminary data.</text>
</comment>
<gene>
    <name evidence="1" type="ORF">K7432_001790</name>
</gene>
<organism evidence="1 2">
    <name type="scientific">Basidiobolus ranarum</name>
    <dbReference type="NCBI Taxonomy" id="34480"/>
    <lineage>
        <taxon>Eukaryota</taxon>
        <taxon>Fungi</taxon>
        <taxon>Fungi incertae sedis</taxon>
        <taxon>Zoopagomycota</taxon>
        <taxon>Entomophthoromycotina</taxon>
        <taxon>Basidiobolomycetes</taxon>
        <taxon>Basidiobolales</taxon>
        <taxon>Basidiobolaceae</taxon>
        <taxon>Basidiobolus</taxon>
    </lineage>
</organism>
<sequence>MTQSHLHTAKSQDSLNHYYPSCPNKGGMSGNLEEYTMSIITIEGRRLSAEEIAYHKIIAGQCEAIIQRLTGNNNSP</sequence>
<keyword evidence="2" id="KW-1185">Reference proteome</keyword>
<evidence type="ECO:0000313" key="2">
    <source>
        <dbReference type="Proteomes" id="UP001479436"/>
    </source>
</evidence>
<proteinExistence type="predicted"/>
<accession>A0ABR2W8X1</accession>
<protein>
    <submittedName>
        <fullName evidence="1">Uncharacterized protein</fullName>
    </submittedName>
</protein>
<name>A0ABR2W8X1_9FUNG</name>
<dbReference type="Proteomes" id="UP001479436">
    <property type="component" value="Unassembled WGS sequence"/>
</dbReference>
<reference evidence="1 2" key="1">
    <citation type="submission" date="2023-04" db="EMBL/GenBank/DDBJ databases">
        <title>Genome of Basidiobolus ranarum AG-B5.</title>
        <authorList>
            <person name="Stajich J.E."/>
            <person name="Carter-House D."/>
            <person name="Gryganskyi A."/>
        </authorList>
    </citation>
    <scope>NUCLEOTIDE SEQUENCE [LARGE SCALE GENOMIC DNA]</scope>
    <source>
        <strain evidence="1 2">AG-B5</strain>
    </source>
</reference>
<evidence type="ECO:0000313" key="1">
    <source>
        <dbReference type="EMBL" id="KAK9727456.1"/>
    </source>
</evidence>
<dbReference type="EMBL" id="JASJQH010006919">
    <property type="protein sequence ID" value="KAK9727456.1"/>
    <property type="molecule type" value="Genomic_DNA"/>
</dbReference>